<dbReference type="eggNOG" id="ENOG5032TXR">
    <property type="taxonomic scope" value="Bacteria"/>
</dbReference>
<feature type="chain" id="PRO_5002963146" description="DUF2511 domain-containing protein" evidence="1">
    <location>
        <begin position="30"/>
        <end position="122"/>
    </location>
</feature>
<dbReference type="Proteomes" id="UP000002734">
    <property type="component" value="Chromosome"/>
</dbReference>
<evidence type="ECO:0000313" key="2">
    <source>
        <dbReference type="EMBL" id="ACS85910.1"/>
    </source>
</evidence>
<feature type="signal peptide" evidence="1">
    <location>
        <begin position="1"/>
        <end position="29"/>
    </location>
</feature>
<accession>C6C716</accession>
<evidence type="ECO:0000313" key="3">
    <source>
        <dbReference type="Proteomes" id="UP000002734"/>
    </source>
</evidence>
<evidence type="ECO:0008006" key="4">
    <source>
        <dbReference type="Google" id="ProtNLM"/>
    </source>
</evidence>
<dbReference type="InterPro" id="IPR019648">
    <property type="entry name" value="YebY"/>
</dbReference>
<name>C6C716_MUSP7</name>
<keyword evidence="3" id="KW-1185">Reference proteome</keyword>
<keyword evidence="1" id="KW-0732">Signal</keyword>
<organism evidence="2 3">
    <name type="scientific">Musicola paradisiaca (strain Ech703)</name>
    <name type="common">Dickeya paradisiaca</name>
    <name type="synonym">Dickeya dadantii</name>
    <dbReference type="NCBI Taxonomy" id="579405"/>
    <lineage>
        <taxon>Bacteria</taxon>
        <taxon>Pseudomonadati</taxon>
        <taxon>Pseudomonadota</taxon>
        <taxon>Gammaproteobacteria</taxon>
        <taxon>Enterobacterales</taxon>
        <taxon>Pectobacteriaceae</taxon>
        <taxon>Musicola</taxon>
    </lineage>
</organism>
<reference evidence="2" key="1">
    <citation type="submission" date="2009-06" db="EMBL/GenBank/DDBJ databases">
        <title>Complete sequence of Dickeya dadantii Ech703.</title>
        <authorList>
            <consortium name="US DOE Joint Genome Institute"/>
            <person name="Lucas S."/>
            <person name="Copeland A."/>
            <person name="Lapidus A."/>
            <person name="Glavina del Rio T."/>
            <person name="Dalin E."/>
            <person name="Tice H."/>
            <person name="Bruce D."/>
            <person name="Goodwin L."/>
            <person name="Pitluck S."/>
            <person name="Chertkov O."/>
            <person name="Brettin T."/>
            <person name="Detter J.C."/>
            <person name="Han C."/>
            <person name="Larimer F."/>
            <person name="Land M."/>
            <person name="Hauser L."/>
            <person name="Kyrpides N."/>
            <person name="Mikhailova N."/>
            <person name="Balakrishnan V."/>
            <person name="Glasner J."/>
            <person name="Perna N.T."/>
        </authorList>
    </citation>
    <scope>NUCLEOTIDE SEQUENCE [LARGE SCALE GENOMIC DNA]</scope>
    <source>
        <strain evidence="2">Ech703</strain>
    </source>
</reference>
<proteinExistence type="predicted"/>
<evidence type="ECO:0000256" key="1">
    <source>
        <dbReference type="SAM" id="SignalP"/>
    </source>
</evidence>
<dbReference type="AlphaFoldDB" id="C6C716"/>
<protein>
    <recommendedName>
        <fullName evidence="4">DUF2511 domain-containing protein</fullName>
    </recommendedName>
</protein>
<dbReference type="Pfam" id="PF10709">
    <property type="entry name" value="DUF2511"/>
    <property type="match status" value="1"/>
</dbReference>
<dbReference type="HOGENOM" id="CLU_164849_1_0_6"/>
<dbReference type="STRING" id="579405.Dd703_2123"/>
<gene>
    <name evidence="2" type="ordered locus">Dd703_2123</name>
</gene>
<dbReference type="KEGG" id="dda:Dd703_2123"/>
<dbReference type="EMBL" id="CP001654">
    <property type="protein sequence ID" value="ACS85910.1"/>
    <property type="molecule type" value="Genomic_DNA"/>
</dbReference>
<sequence length="122" mass="13847">MKKFVLKRFVMKRFVLSLVLTTLSASVWAAPRIANLSKLEYGARWAFNREEVQLICRPGNALYVINPSTLMQYPLNDIAREQVRSGKVNAAALDVIQLDDPAQPGRKISLQPFIERAQMLCQ</sequence>